<dbReference type="SUPFAM" id="SSF103088">
    <property type="entry name" value="OmpA-like"/>
    <property type="match status" value="1"/>
</dbReference>
<dbReference type="CDD" id="cd07185">
    <property type="entry name" value="OmpA_C-like"/>
    <property type="match status" value="1"/>
</dbReference>
<evidence type="ECO:0000256" key="8">
    <source>
        <dbReference type="SAM" id="MobiDB-lite"/>
    </source>
</evidence>
<dbReference type="PANTHER" id="PTHR30329:SF21">
    <property type="entry name" value="LIPOPROTEIN YIAD-RELATED"/>
    <property type="match status" value="1"/>
</dbReference>
<feature type="region of interest" description="Disordered" evidence="8">
    <location>
        <begin position="1"/>
        <end position="34"/>
    </location>
</feature>
<feature type="domain" description="OmpA-like" evidence="10">
    <location>
        <begin position="137"/>
        <end position="258"/>
    </location>
</feature>
<feature type="compositionally biased region" description="Basic and acidic residues" evidence="8">
    <location>
        <begin position="25"/>
        <end position="34"/>
    </location>
</feature>
<dbReference type="Proteomes" id="UP001296873">
    <property type="component" value="Unassembled WGS sequence"/>
</dbReference>
<feature type="compositionally biased region" description="Pro residues" evidence="8">
    <location>
        <begin position="1"/>
        <end position="11"/>
    </location>
</feature>
<keyword evidence="12" id="KW-1185">Reference proteome</keyword>
<evidence type="ECO:0000256" key="9">
    <source>
        <dbReference type="SAM" id="Phobius"/>
    </source>
</evidence>
<dbReference type="InterPro" id="IPR025713">
    <property type="entry name" value="MotB-like_N_dom"/>
</dbReference>
<evidence type="ECO:0000313" key="12">
    <source>
        <dbReference type="Proteomes" id="UP001296873"/>
    </source>
</evidence>
<dbReference type="InterPro" id="IPR036737">
    <property type="entry name" value="OmpA-like_sf"/>
</dbReference>
<keyword evidence="5 9" id="KW-1133">Transmembrane helix</keyword>
<name>A0ABS1DHV6_9PROT</name>
<accession>A0ABS1DHV6</accession>
<dbReference type="PROSITE" id="PS51123">
    <property type="entry name" value="OMPA_2"/>
    <property type="match status" value="1"/>
</dbReference>
<sequence length="263" mass="28177">MIQLPPPPPSLKQPADGKSAPPAEPGRDAVAAKREGGDSAGAWMVTFTDLVALLLTFFVMMFAMSHVKTAEWSNLTESLRQHLNSVAGRTVASPALRMDVPSPDRQPGADLDYLADLLAGHLSEAPELADARLRRGEDRLFVSLPADLLFAAGDFTLTPAAADAVFQLGGVLRNMPNAVAVVGHADPRKPQSAYPSNWELSLLRAQAVAAALREGGVEGRIRARGQGDSRFAELPAEVARPARFALARRVDLVIHETVREPIE</sequence>
<comment type="caution">
    <text evidence="11">The sequence shown here is derived from an EMBL/GenBank/DDBJ whole genome shotgun (WGS) entry which is preliminary data.</text>
</comment>
<keyword evidence="4 9" id="KW-0812">Transmembrane</keyword>
<gene>
    <name evidence="11" type="ORF">CKO28_18660</name>
</gene>
<dbReference type="Pfam" id="PF13677">
    <property type="entry name" value="MotB_plug"/>
    <property type="match status" value="1"/>
</dbReference>
<feature type="transmembrane region" description="Helical" evidence="9">
    <location>
        <begin position="42"/>
        <end position="63"/>
    </location>
</feature>
<proteinExistence type="inferred from homology"/>
<dbReference type="Gene3D" id="3.30.1330.60">
    <property type="entry name" value="OmpA-like domain"/>
    <property type="match status" value="1"/>
</dbReference>
<organism evidence="11 12">
    <name type="scientific">Rhodovibrio sodomensis</name>
    <dbReference type="NCBI Taxonomy" id="1088"/>
    <lineage>
        <taxon>Bacteria</taxon>
        <taxon>Pseudomonadati</taxon>
        <taxon>Pseudomonadota</taxon>
        <taxon>Alphaproteobacteria</taxon>
        <taxon>Rhodospirillales</taxon>
        <taxon>Rhodovibrionaceae</taxon>
        <taxon>Rhodovibrio</taxon>
    </lineage>
</organism>
<keyword evidence="3" id="KW-1003">Cell membrane</keyword>
<evidence type="ECO:0000256" key="2">
    <source>
        <dbReference type="ARBA" id="ARBA00008914"/>
    </source>
</evidence>
<evidence type="ECO:0000256" key="7">
    <source>
        <dbReference type="PROSITE-ProRule" id="PRU00473"/>
    </source>
</evidence>
<dbReference type="InterPro" id="IPR006665">
    <property type="entry name" value="OmpA-like"/>
</dbReference>
<dbReference type="PANTHER" id="PTHR30329">
    <property type="entry name" value="STATOR ELEMENT OF FLAGELLAR MOTOR COMPLEX"/>
    <property type="match status" value="1"/>
</dbReference>
<evidence type="ECO:0000256" key="1">
    <source>
        <dbReference type="ARBA" id="ARBA00004162"/>
    </source>
</evidence>
<evidence type="ECO:0000256" key="4">
    <source>
        <dbReference type="ARBA" id="ARBA00022692"/>
    </source>
</evidence>
<comment type="similarity">
    <text evidence="2">Belongs to the MotB family.</text>
</comment>
<evidence type="ECO:0000313" key="11">
    <source>
        <dbReference type="EMBL" id="MBK1670060.1"/>
    </source>
</evidence>
<dbReference type="EMBL" id="NRRL01000073">
    <property type="protein sequence ID" value="MBK1670060.1"/>
    <property type="molecule type" value="Genomic_DNA"/>
</dbReference>
<comment type="subcellular location">
    <subcellularLocation>
        <location evidence="1">Cell membrane</location>
        <topology evidence="1">Single-pass membrane protein</topology>
    </subcellularLocation>
</comment>
<dbReference type="Pfam" id="PF00691">
    <property type="entry name" value="OmpA"/>
    <property type="match status" value="1"/>
</dbReference>
<evidence type="ECO:0000256" key="6">
    <source>
        <dbReference type="ARBA" id="ARBA00023136"/>
    </source>
</evidence>
<reference evidence="11 12" key="1">
    <citation type="journal article" date="2020" name="Microorganisms">
        <title>Osmotic Adaptation and Compatible Solute Biosynthesis of Phototrophic Bacteria as Revealed from Genome Analyses.</title>
        <authorList>
            <person name="Imhoff J.F."/>
            <person name="Rahn T."/>
            <person name="Kunzel S."/>
            <person name="Keller A."/>
            <person name="Neulinger S.C."/>
        </authorList>
    </citation>
    <scope>NUCLEOTIDE SEQUENCE [LARGE SCALE GENOMIC DNA]</scope>
    <source>
        <strain evidence="11 12">DSM 9895</strain>
    </source>
</reference>
<dbReference type="InterPro" id="IPR050330">
    <property type="entry name" value="Bact_OuterMem_StrucFunc"/>
</dbReference>
<evidence type="ECO:0000256" key="5">
    <source>
        <dbReference type="ARBA" id="ARBA00022989"/>
    </source>
</evidence>
<protein>
    <recommendedName>
        <fullName evidence="10">OmpA-like domain-containing protein</fullName>
    </recommendedName>
</protein>
<evidence type="ECO:0000256" key="3">
    <source>
        <dbReference type="ARBA" id="ARBA00022475"/>
    </source>
</evidence>
<dbReference type="RefSeq" id="WP_200342406.1">
    <property type="nucleotide sequence ID" value="NZ_NRRL01000073.1"/>
</dbReference>
<keyword evidence="6 7" id="KW-0472">Membrane</keyword>
<evidence type="ECO:0000259" key="10">
    <source>
        <dbReference type="PROSITE" id="PS51123"/>
    </source>
</evidence>